<dbReference type="Proteomes" id="UP000034231">
    <property type="component" value="Unassembled WGS sequence"/>
</dbReference>
<reference evidence="1 2" key="1">
    <citation type="journal article" date="2015" name="Nature">
        <title>rRNA introns, odd ribosomes, and small enigmatic genomes across a large radiation of phyla.</title>
        <authorList>
            <person name="Brown C.T."/>
            <person name="Hug L.A."/>
            <person name="Thomas B.C."/>
            <person name="Sharon I."/>
            <person name="Castelle C.J."/>
            <person name="Singh A."/>
            <person name="Wilkins M.J."/>
            <person name="Williams K.H."/>
            <person name="Banfield J.F."/>
        </authorList>
    </citation>
    <scope>NUCLEOTIDE SEQUENCE [LARGE SCALE GENOMIC DNA]</scope>
</reference>
<organism evidence="1 2">
    <name type="scientific">Candidatus Shapirobacteria bacterium GW2011_GWE1_38_10</name>
    <dbReference type="NCBI Taxonomy" id="1618488"/>
    <lineage>
        <taxon>Bacteria</taxon>
        <taxon>Candidatus Shapironibacteriota</taxon>
    </lineage>
</organism>
<name>A0A0G0KMB7_9BACT</name>
<comment type="caution">
    <text evidence="1">The sequence shown here is derived from an EMBL/GenBank/DDBJ whole genome shotgun (WGS) entry which is preliminary data.</text>
</comment>
<dbReference type="EMBL" id="LBTX01000006">
    <property type="protein sequence ID" value="KKQ50339.1"/>
    <property type="molecule type" value="Genomic_DNA"/>
</dbReference>
<dbReference type="AlphaFoldDB" id="A0A0G0KMB7"/>
<gene>
    <name evidence="1" type="ORF">US68_C0006G0019</name>
</gene>
<accession>A0A0G0KMB7</accession>
<evidence type="ECO:0000313" key="2">
    <source>
        <dbReference type="Proteomes" id="UP000034231"/>
    </source>
</evidence>
<proteinExistence type="predicted"/>
<protein>
    <submittedName>
        <fullName evidence="1">Uncharacterized protein</fullName>
    </submittedName>
</protein>
<sequence>MIEKMTEIKNGASRGSWRRAFSGAAAGVIAATTIAGCGETIKTAVVDPTPTLEASPVSGTGEFSVLFTPNSLQNLDAEAKAIVSKNLELINQECNQDLPGRMMPGSEKYLFARNKSNETFIWGFCDVASADAPPKTVVSMFDWTAGPSGETQKIYQDLVAFDDGTMGYVDSNGNSHAILKINNDNMIEVYDINEKVVAEQVMTSEAIGFFDGIKNVSGNFEPTAIATEVAKKTYDIDMEKFFNAAPSYEYMVAHPDEYVEAPDLLSDVEAFKDWYYNKYIPALCEGNKYRMETNVYMGASGFDKSGNLQISAMDGIAGPLTNKLPMAFFIHDEILFPILAFTVDNVNNGNIGTYSIILHEKYGGRDGFEAISNLYGGKRVINLTGEISVGPEEFNSDVRKEFFMTDFNWVDVDSNFTNFRIGLGGVITSD</sequence>
<evidence type="ECO:0000313" key="1">
    <source>
        <dbReference type="EMBL" id="KKQ50339.1"/>
    </source>
</evidence>